<comment type="function">
    <text evidence="5">Acetylates the N-terminal alanine of ribosomal protein bS18.</text>
</comment>
<dbReference type="AlphaFoldDB" id="A0A5C1E7H6"/>
<dbReference type="CDD" id="cd04301">
    <property type="entry name" value="NAT_SF"/>
    <property type="match status" value="1"/>
</dbReference>
<organism evidence="7 8">
    <name type="scientific">Oryzomicrobium terrae</name>
    <dbReference type="NCBI Taxonomy" id="1735038"/>
    <lineage>
        <taxon>Bacteria</taxon>
        <taxon>Pseudomonadati</taxon>
        <taxon>Pseudomonadota</taxon>
        <taxon>Betaproteobacteria</taxon>
        <taxon>Rhodocyclales</taxon>
        <taxon>Rhodocyclaceae</taxon>
        <taxon>Oryzomicrobium</taxon>
    </lineage>
</organism>
<evidence type="ECO:0000256" key="4">
    <source>
        <dbReference type="ARBA" id="ARBA00023315"/>
    </source>
</evidence>
<keyword evidence="2 5" id="KW-0963">Cytoplasm</keyword>
<dbReference type="EC" id="2.3.1.266" evidence="5"/>
<evidence type="ECO:0000256" key="1">
    <source>
        <dbReference type="ARBA" id="ARBA00005395"/>
    </source>
</evidence>
<comment type="catalytic activity">
    <reaction evidence="5">
        <text>N-terminal L-alanyl-[ribosomal protein bS18] + acetyl-CoA = N-terminal N(alpha)-acetyl-L-alanyl-[ribosomal protein bS18] + CoA + H(+)</text>
        <dbReference type="Rhea" id="RHEA:43756"/>
        <dbReference type="Rhea" id="RHEA-COMP:10676"/>
        <dbReference type="Rhea" id="RHEA-COMP:10677"/>
        <dbReference type="ChEBI" id="CHEBI:15378"/>
        <dbReference type="ChEBI" id="CHEBI:57287"/>
        <dbReference type="ChEBI" id="CHEBI:57288"/>
        <dbReference type="ChEBI" id="CHEBI:64718"/>
        <dbReference type="ChEBI" id="CHEBI:83683"/>
        <dbReference type="EC" id="2.3.1.266"/>
    </reaction>
</comment>
<dbReference type="Gene3D" id="3.40.630.30">
    <property type="match status" value="1"/>
</dbReference>
<dbReference type="EMBL" id="CP022579">
    <property type="protein sequence ID" value="QEL64906.1"/>
    <property type="molecule type" value="Genomic_DNA"/>
</dbReference>
<feature type="binding site" evidence="5">
    <location>
        <begin position="79"/>
        <end position="81"/>
    </location>
    <ligand>
        <name>acetyl-CoA</name>
        <dbReference type="ChEBI" id="CHEBI:57288"/>
    </ligand>
</feature>
<accession>A0A5C1E7H6</accession>
<feature type="active site" description="Proton donor" evidence="5">
    <location>
        <position position="125"/>
    </location>
</feature>
<dbReference type="RefSeq" id="WP_246154389.1">
    <property type="nucleotide sequence ID" value="NZ_CP022579.1"/>
</dbReference>
<dbReference type="InterPro" id="IPR006464">
    <property type="entry name" value="AcTrfase_RimI/Ard1"/>
</dbReference>
<evidence type="ECO:0000313" key="8">
    <source>
        <dbReference type="Proteomes" id="UP000323671"/>
    </source>
</evidence>
<keyword evidence="8" id="KW-1185">Reference proteome</keyword>
<evidence type="ECO:0000313" key="7">
    <source>
        <dbReference type="EMBL" id="QEL64906.1"/>
    </source>
</evidence>
<evidence type="ECO:0000256" key="2">
    <source>
        <dbReference type="ARBA" id="ARBA00022490"/>
    </source>
</evidence>
<protein>
    <recommendedName>
        <fullName evidence="5">[Ribosomal protein bS18]-alanine N-acetyltransferase</fullName>
        <ecNumber evidence="5">2.3.1.266</ecNumber>
    </recommendedName>
</protein>
<dbReference type="InterPro" id="IPR043690">
    <property type="entry name" value="RimI"/>
</dbReference>
<reference evidence="7 8" key="1">
    <citation type="submission" date="2017-07" db="EMBL/GenBank/DDBJ databases">
        <title>Complete genome sequence of Oryzomicrobium terrae TPP412.</title>
        <authorList>
            <person name="Chiu L.-W."/>
            <person name="Lo K.-J."/>
            <person name="Tsai Y.-M."/>
            <person name="Lin S.-S."/>
            <person name="Kuo C.-H."/>
            <person name="Liu C.-T."/>
        </authorList>
    </citation>
    <scope>NUCLEOTIDE SEQUENCE [LARGE SCALE GENOMIC DNA]</scope>
    <source>
        <strain evidence="7 8">TPP412</strain>
    </source>
</reference>
<dbReference type="Pfam" id="PF00583">
    <property type="entry name" value="Acetyltransf_1"/>
    <property type="match status" value="1"/>
</dbReference>
<dbReference type="PANTHER" id="PTHR43420">
    <property type="entry name" value="ACETYLTRANSFERASE"/>
    <property type="match status" value="1"/>
</dbReference>
<evidence type="ECO:0000256" key="3">
    <source>
        <dbReference type="ARBA" id="ARBA00022679"/>
    </source>
</evidence>
<feature type="binding site" evidence="5">
    <location>
        <position position="118"/>
    </location>
    <ligand>
        <name>acetyl-CoA</name>
        <dbReference type="ChEBI" id="CHEBI:57288"/>
    </ligand>
</feature>
<feature type="binding site" evidence="5">
    <location>
        <begin position="87"/>
        <end position="92"/>
    </location>
    <ligand>
        <name>acetyl-CoA</name>
        <dbReference type="ChEBI" id="CHEBI:57288"/>
    </ligand>
</feature>
<dbReference type="GO" id="GO:0008999">
    <property type="term" value="F:protein-N-terminal-alanine acetyltransferase activity"/>
    <property type="evidence" value="ECO:0007669"/>
    <property type="project" value="UniProtKB-UniRule"/>
</dbReference>
<dbReference type="PROSITE" id="PS51186">
    <property type="entry name" value="GNAT"/>
    <property type="match status" value="1"/>
</dbReference>
<feature type="active site" description="Proton acceptor" evidence="5">
    <location>
        <position position="113"/>
    </location>
</feature>
<comment type="similarity">
    <text evidence="1 5">Belongs to the acetyltransferase family. RimI subfamily.</text>
</comment>
<dbReference type="NCBIfam" id="TIGR01575">
    <property type="entry name" value="rimI"/>
    <property type="match status" value="1"/>
</dbReference>
<dbReference type="PANTHER" id="PTHR43420:SF51">
    <property type="entry name" value="PEPTIDYL-LYSINE N-ACETYLTRANSFERASE YIAC"/>
    <property type="match status" value="1"/>
</dbReference>
<dbReference type="InterPro" id="IPR050680">
    <property type="entry name" value="YpeA/RimI_acetyltransf"/>
</dbReference>
<dbReference type="InterPro" id="IPR016181">
    <property type="entry name" value="Acyl_CoA_acyltransferase"/>
</dbReference>
<feature type="domain" description="N-acetyltransferase" evidence="6">
    <location>
        <begin position="12"/>
        <end position="157"/>
    </location>
</feature>
<name>A0A5C1E7H6_9RHOO</name>
<dbReference type="Proteomes" id="UP000323671">
    <property type="component" value="Chromosome"/>
</dbReference>
<evidence type="ECO:0000256" key="5">
    <source>
        <dbReference type="HAMAP-Rule" id="MF_02210"/>
    </source>
</evidence>
<sequence>MTDRAALAAETRLLAPMGEADLDAVLAIETAAAAFPWLRGHFADSLKAGYSGWVLRLGGEIVGFAMVMAAVDEAHLLNIAVAPALHRRGLGRWLLIKVMDAARQAGLFSMLLEVRPSNLGAVALYQDLGFVEIGRRKGYYPAADGREDAIVMQRALVETQA</sequence>
<proteinExistence type="inferred from homology"/>
<dbReference type="KEGG" id="otr:OTERR_14300"/>
<dbReference type="GO" id="GO:0005737">
    <property type="term" value="C:cytoplasm"/>
    <property type="evidence" value="ECO:0007669"/>
    <property type="project" value="UniProtKB-SubCell"/>
</dbReference>
<dbReference type="InterPro" id="IPR000182">
    <property type="entry name" value="GNAT_dom"/>
</dbReference>
<dbReference type="HAMAP" id="MF_02210">
    <property type="entry name" value="RimI"/>
    <property type="match status" value="1"/>
</dbReference>
<comment type="subcellular location">
    <subcellularLocation>
        <location evidence="5">Cytoplasm</location>
    </subcellularLocation>
</comment>
<evidence type="ECO:0000259" key="6">
    <source>
        <dbReference type="PROSITE" id="PS51186"/>
    </source>
</evidence>
<dbReference type="SUPFAM" id="SSF55729">
    <property type="entry name" value="Acyl-CoA N-acyltransferases (Nat)"/>
    <property type="match status" value="1"/>
</dbReference>
<keyword evidence="4 5" id="KW-0012">Acyltransferase</keyword>
<gene>
    <name evidence="5 7" type="primary">rimI</name>
    <name evidence="7" type="ORF">OTERR_14300</name>
</gene>
<keyword evidence="3 5" id="KW-0808">Transferase</keyword>